<comment type="caution">
    <text evidence="7">The sequence shown here is derived from an EMBL/GenBank/DDBJ whole genome shotgun (WGS) entry which is preliminary data.</text>
</comment>
<keyword evidence="3 4" id="KW-0862">Zinc</keyword>
<dbReference type="InterPro" id="IPR036855">
    <property type="entry name" value="Znf_CCCH_sf"/>
</dbReference>
<reference evidence="7" key="1">
    <citation type="submission" date="2023-08" db="EMBL/GenBank/DDBJ databases">
        <authorList>
            <person name="Chen Y."/>
            <person name="Shah S."/>
            <person name="Dougan E. K."/>
            <person name="Thang M."/>
            <person name="Chan C."/>
        </authorList>
    </citation>
    <scope>NUCLEOTIDE SEQUENCE</scope>
</reference>
<organism evidence="7 8">
    <name type="scientific">Effrenium voratum</name>
    <dbReference type="NCBI Taxonomy" id="2562239"/>
    <lineage>
        <taxon>Eukaryota</taxon>
        <taxon>Sar</taxon>
        <taxon>Alveolata</taxon>
        <taxon>Dinophyceae</taxon>
        <taxon>Suessiales</taxon>
        <taxon>Symbiodiniaceae</taxon>
        <taxon>Effrenium</taxon>
    </lineage>
</organism>
<keyword evidence="1 4" id="KW-0479">Metal-binding</keyword>
<evidence type="ECO:0000256" key="1">
    <source>
        <dbReference type="ARBA" id="ARBA00022723"/>
    </source>
</evidence>
<dbReference type="InterPro" id="IPR000571">
    <property type="entry name" value="Znf_CCCH"/>
</dbReference>
<evidence type="ECO:0000256" key="4">
    <source>
        <dbReference type="PROSITE-ProRule" id="PRU00723"/>
    </source>
</evidence>
<feature type="zinc finger region" description="C3H1-type" evidence="4">
    <location>
        <begin position="136"/>
        <end position="164"/>
    </location>
</feature>
<dbReference type="SUPFAM" id="SSF90229">
    <property type="entry name" value="CCCH zinc finger"/>
    <property type="match status" value="1"/>
</dbReference>
<dbReference type="PROSITE" id="PS50103">
    <property type="entry name" value="ZF_C3H1"/>
    <property type="match status" value="2"/>
</dbReference>
<dbReference type="Proteomes" id="UP001178507">
    <property type="component" value="Unassembled WGS sequence"/>
</dbReference>
<feature type="compositionally biased region" description="Basic and acidic residues" evidence="5">
    <location>
        <begin position="171"/>
        <end position="185"/>
    </location>
</feature>
<evidence type="ECO:0000256" key="3">
    <source>
        <dbReference type="ARBA" id="ARBA00022833"/>
    </source>
</evidence>
<dbReference type="GO" id="GO:0008270">
    <property type="term" value="F:zinc ion binding"/>
    <property type="evidence" value="ECO:0007669"/>
    <property type="project" value="UniProtKB-KW"/>
</dbReference>
<evidence type="ECO:0000313" key="7">
    <source>
        <dbReference type="EMBL" id="CAJ1373132.1"/>
    </source>
</evidence>
<dbReference type="AlphaFoldDB" id="A0AA36HR50"/>
<gene>
    <name evidence="7" type="ORF">EVOR1521_LOCUS3042</name>
</gene>
<feature type="compositionally biased region" description="Low complexity" evidence="5">
    <location>
        <begin position="186"/>
        <end position="199"/>
    </location>
</feature>
<dbReference type="Pfam" id="PF00642">
    <property type="entry name" value="zf-CCCH"/>
    <property type="match status" value="1"/>
</dbReference>
<dbReference type="SMART" id="SM00356">
    <property type="entry name" value="ZnF_C3H1"/>
    <property type="match status" value="2"/>
</dbReference>
<dbReference type="EMBL" id="CAUJNA010000177">
    <property type="protein sequence ID" value="CAJ1373132.1"/>
    <property type="molecule type" value="Genomic_DNA"/>
</dbReference>
<name>A0AA36HR50_9DINO</name>
<evidence type="ECO:0000313" key="8">
    <source>
        <dbReference type="Proteomes" id="UP001178507"/>
    </source>
</evidence>
<proteinExistence type="predicted"/>
<sequence>MAAVFEEQGPAYISLDGAAAMPLPAWSNLERTWDPEWQALLPGTPGQDYDFPKLKLWAELGANLPVLPMDGAQAPMVFSEAEPLQLEPKGNTNKELLKRQLQKTQLCMFWKRNCCAKGTDCTFAHSLEELKQPPDLRRTSLCKQWLKNRCPYTATTCRYAHGEAYLRRTFEDGSRRRSKARKDSGSDGSTSTEEGLWKC</sequence>
<evidence type="ECO:0000259" key="6">
    <source>
        <dbReference type="PROSITE" id="PS50103"/>
    </source>
</evidence>
<keyword evidence="8" id="KW-1185">Reference proteome</keyword>
<feature type="domain" description="C3H1-type" evidence="6">
    <location>
        <begin position="101"/>
        <end position="128"/>
    </location>
</feature>
<evidence type="ECO:0000256" key="2">
    <source>
        <dbReference type="ARBA" id="ARBA00022771"/>
    </source>
</evidence>
<evidence type="ECO:0000256" key="5">
    <source>
        <dbReference type="SAM" id="MobiDB-lite"/>
    </source>
</evidence>
<keyword evidence="2 4" id="KW-0863">Zinc-finger</keyword>
<feature type="zinc finger region" description="C3H1-type" evidence="4">
    <location>
        <begin position="101"/>
        <end position="128"/>
    </location>
</feature>
<feature type="domain" description="C3H1-type" evidence="6">
    <location>
        <begin position="136"/>
        <end position="164"/>
    </location>
</feature>
<dbReference type="Gene3D" id="4.10.1000.10">
    <property type="entry name" value="Zinc finger, CCCH-type"/>
    <property type="match status" value="2"/>
</dbReference>
<protein>
    <recommendedName>
        <fullName evidence="6">C3H1-type domain-containing protein</fullName>
    </recommendedName>
</protein>
<feature type="region of interest" description="Disordered" evidence="5">
    <location>
        <begin position="171"/>
        <end position="199"/>
    </location>
</feature>
<accession>A0AA36HR50</accession>